<feature type="compositionally biased region" description="Polar residues" evidence="1">
    <location>
        <begin position="65"/>
        <end position="77"/>
    </location>
</feature>
<feature type="compositionally biased region" description="Low complexity" evidence="1">
    <location>
        <begin position="123"/>
        <end position="135"/>
    </location>
</feature>
<sequence length="419" mass="44744">MSAPLSAPPVAALHPNIPAGWRLEWSAQYHTNYYLNVYTGASTWTVPVEPALDIVRHVQQYSTEEAVPQQSLNVQPTSRRCVSSPSPVSAISEHEKHFAQQTQTVVYTQPEAPALFFPPPPGSSGSEPTSTGPASVQQFLPPPDSSHSQSGHISQHTLEYSPSPLGAHQKDDQLFQPLQNNALQSFPPPPLLPPRSSPRPLSSFLPPPPPHADSNALQQLDVQVQNTHATLDDLHLQTRPIPLTSKPRPRSFIGQMEMMKMQVSEQSHIYGSKVMETKLGTKVSTKVGKLIPNSKSESKETDPLLDVKDKVEKKLWDDRTEEEKKESYKKWGKRAAIGAGVVAAVVIGAEAIEHVANASDAASSVGNGFSSANSAMNSAAANAASINAASNASMMALASAQANAAAVSAGFAAMAVAII</sequence>
<accession>A0A194WVB7</accession>
<feature type="region of interest" description="Disordered" evidence="1">
    <location>
        <begin position="112"/>
        <end position="214"/>
    </location>
</feature>
<dbReference type="AlphaFoldDB" id="A0A194WVB7"/>
<feature type="domain" description="WW" evidence="2">
    <location>
        <begin position="15"/>
        <end position="49"/>
    </location>
</feature>
<dbReference type="PROSITE" id="PS01159">
    <property type="entry name" value="WW_DOMAIN_1"/>
    <property type="match status" value="1"/>
</dbReference>
<dbReference type="InterPro" id="IPR036020">
    <property type="entry name" value="WW_dom_sf"/>
</dbReference>
<protein>
    <recommendedName>
        <fullName evidence="2">WW domain-containing protein</fullName>
    </recommendedName>
</protein>
<keyword evidence="4" id="KW-1185">Reference proteome</keyword>
<dbReference type="Proteomes" id="UP000070700">
    <property type="component" value="Unassembled WGS sequence"/>
</dbReference>
<feature type="compositionally biased region" description="Low complexity" evidence="1">
    <location>
        <begin position="145"/>
        <end position="156"/>
    </location>
</feature>
<evidence type="ECO:0000313" key="3">
    <source>
        <dbReference type="EMBL" id="KUJ11537.1"/>
    </source>
</evidence>
<dbReference type="CDD" id="cd00201">
    <property type="entry name" value="WW"/>
    <property type="match status" value="1"/>
</dbReference>
<dbReference type="EMBL" id="KQ947426">
    <property type="protein sequence ID" value="KUJ11537.1"/>
    <property type="molecule type" value="Genomic_DNA"/>
</dbReference>
<feature type="region of interest" description="Disordered" evidence="1">
    <location>
        <begin position="65"/>
        <end position="96"/>
    </location>
</feature>
<dbReference type="RefSeq" id="XP_018065892.1">
    <property type="nucleotide sequence ID" value="XM_018218748.1"/>
</dbReference>
<dbReference type="InParanoid" id="A0A194WVB7"/>
<gene>
    <name evidence="3" type="ORF">LY89DRAFT_722671</name>
</gene>
<dbReference type="Gene3D" id="2.20.70.10">
    <property type="match status" value="1"/>
</dbReference>
<evidence type="ECO:0000259" key="2">
    <source>
        <dbReference type="PROSITE" id="PS50020"/>
    </source>
</evidence>
<dbReference type="InterPro" id="IPR001202">
    <property type="entry name" value="WW_dom"/>
</dbReference>
<dbReference type="KEGG" id="psco:LY89DRAFT_722671"/>
<dbReference type="PROSITE" id="PS50020">
    <property type="entry name" value="WW_DOMAIN_2"/>
    <property type="match status" value="1"/>
</dbReference>
<evidence type="ECO:0000313" key="4">
    <source>
        <dbReference type="Proteomes" id="UP000070700"/>
    </source>
</evidence>
<organism evidence="3 4">
    <name type="scientific">Mollisia scopiformis</name>
    <name type="common">Conifer needle endophyte fungus</name>
    <name type="synonym">Phialocephala scopiformis</name>
    <dbReference type="NCBI Taxonomy" id="149040"/>
    <lineage>
        <taxon>Eukaryota</taxon>
        <taxon>Fungi</taxon>
        <taxon>Dikarya</taxon>
        <taxon>Ascomycota</taxon>
        <taxon>Pezizomycotina</taxon>
        <taxon>Leotiomycetes</taxon>
        <taxon>Helotiales</taxon>
        <taxon>Mollisiaceae</taxon>
        <taxon>Mollisia</taxon>
    </lineage>
</organism>
<dbReference type="SUPFAM" id="SSF51045">
    <property type="entry name" value="WW domain"/>
    <property type="match status" value="1"/>
</dbReference>
<dbReference type="GeneID" id="28828474"/>
<dbReference type="OrthoDB" id="10681466at2759"/>
<evidence type="ECO:0000256" key="1">
    <source>
        <dbReference type="SAM" id="MobiDB-lite"/>
    </source>
</evidence>
<name>A0A194WVB7_MOLSC</name>
<reference evidence="3 4" key="1">
    <citation type="submission" date="2015-10" db="EMBL/GenBank/DDBJ databases">
        <title>Full genome of DAOMC 229536 Phialocephala scopiformis, a fungal endophyte of spruce producing the potent anti-insectan compound rugulosin.</title>
        <authorList>
            <consortium name="DOE Joint Genome Institute"/>
            <person name="Walker A.K."/>
            <person name="Frasz S.L."/>
            <person name="Seifert K.A."/>
            <person name="Miller J.D."/>
            <person name="Mondo S.J."/>
            <person name="Labutti K."/>
            <person name="Lipzen A."/>
            <person name="Dockter R."/>
            <person name="Kennedy M."/>
            <person name="Grigoriev I.V."/>
            <person name="Spatafora J.W."/>
        </authorList>
    </citation>
    <scope>NUCLEOTIDE SEQUENCE [LARGE SCALE GENOMIC DNA]</scope>
    <source>
        <strain evidence="3 4">CBS 120377</strain>
    </source>
</reference>
<feature type="compositionally biased region" description="Pro residues" evidence="1">
    <location>
        <begin position="186"/>
        <end position="197"/>
    </location>
</feature>
<proteinExistence type="predicted"/>
<feature type="compositionally biased region" description="Low complexity" evidence="1">
    <location>
        <begin position="78"/>
        <end position="89"/>
    </location>
</feature>